<evidence type="ECO:0000313" key="2">
    <source>
        <dbReference type="Proteomes" id="UP000193498"/>
    </source>
</evidence>
<dbReference type="InParanoid" id="A0A1Y1X3I2"/>
<proteinExistence type="predicted"/>
<comment type="caution">
    <text evidence="1">The sequence shown here is derived from an EMBL/GenBank/DDBJ whole genome shotgun (WGS) entry which is preliminary data.</text>
</comment>
<dbReference type="Proteomes" id="UP000193498">
    <property type="component" value="Unassembled WGS sequence"/>
</dbReference>
<dbReference type="AlphaFoldDB" id="A0A1Y1X3I2"/>
<evidence type="ECO:0000313" key="1">
    <source>
        <dbReference type="EMBL" id="ORX79874.1"/>
    </source>
</evidence>
<name>A0A1Y1X3I2_9FUNG</name>
<sequence length="127" mass="14469">MVTRIPERKDNVEALRNTCVILAFRNGRNLLQLLLLKEQTPRANLDDTLTIAPNPVTCTWEISHPKRQVPNPLISHPNGEGSCAKKGMFTANFADSRKQQYSPKTSAEASKKQRYKPIWTQAMLFIY</sequence>
<dbReference type="EMBL" id="MCFE01000764">
    <property type="protein sequence ID" value="ORX79874.1"/>
    <property type="molecule type" value="Genomic_DNA"/>
</dbReference>
<accession>A0A1Y1X3I2</accession>
<organism evidence="1 2">
    <name type="scientific">Basidiobolus meristosporus CBS 931.73</name>
    <dbReference type="NCBI Taxonomy" id="1314790"/>
    <lineage>
        <taxon>Eukaryota</taxon>
        <taxon>Fungi</taxon>
        <taxon>Fungi incertae sedis</taxon>
        <taxon>Zoopagomycota</taxon>
        <taxon>Entomophthoromycotina</taxon>
        <taxon>Basidiobolomycetes</taxon>
        <taxon>Basidiobolales</taxon>
        <taxon>Basidiobolaceae</taxon>
        <taxon>Basidiobolus</taxon>
    </lineage>
</organism>
<keyword evidence="2" id="KW-1185">Reference proteome</keyword>
<reference evidence="1 2" key="1">
    <citation type="submission" date="2016-07" db="EMBL/GenBank/DDBJ databases">
        <title>Pervasive Adenine N6-methylation of Active Genes in Fungi.</title>
        <authorList>
            <consortium name="DOE Joint Genome Institute"/>
            <person name="Mondo S.J."/>
            <person name="Dannebaum R.O."/>
            <person name="Kuo R.C."/>
            <person name="Labutti K."/>
            <person name="Haridas S."/>
            <person name="Kuo A."/>
            <person name="Salamov A."/>
            <person name="Ahrendt S.R."/>
            <person name="Lipzen A."/>
            <person name="Sullivan W."/>
            <person name="Andreopoulos W.B."/>
            <person name="Clum A."/>
            <person name="Lindquist E."/>
            <person name="Daum C."/>
            <person name="Ramamoorthy G.K."/>
            <person name="Gryganskyi A."/>
            <person name="Culley D."/>
            <person name="Magnuson J.K."/>
            <person name="James T.Y."/>
            <person name="O'Malley M.A."/>
            <person name="Stajich J.E."/>
            <person name="Spatafora J.W."/>
            <person name="Visel A."/>
            <person name="Grigoriev I.V."/>
        </authorList>
    </citation>
    <scope>NUCLEOTIDE SEQUENCE [LARGE SCALE GENOMIC DNA]</scope>
    <source>
        <strain evidence="1 2">CBS 931.73</strain>
    </source>
</reference>
<protein>
    <submittedName>
        <fullName evidence="1">Uncharacterized protein</fullName>
    </submittedName>
</protein>
<gene>
    <name evidence="1" type="ORF">K493DRAFT_308470</name>
</gene>